<evidence type="ECO:0000256" key="4">
    <source>
        <dbReference type="ARBA" id="ARBA00022989"/>
    </source>
</evidence>
<feature type="transmembrane region" description="Helical" evidence="6">
    <location>
        <begin position="79"/>
        <end position="99"/>
    </location>
</feature>
<keyword evidence="2" id="KW-1003">Cell membrane</keyword>
<feature type="non-terminal residue" evidence="8">
    <location>
        <position position="1"/>
    </location>
</feature>
<comment type="caution">
    <text evidence="8">The sequence shown here is derived from an EMBL/GenBank/DDBJ whole genome shotgun (WGS) entry which is preliminary data.</text>
</comment>
<evidence type="ECO:0000256" key="2">
    <source>
        <dbReference type="ARBA" id="ARBA00022475"/>
    </source>
</evidence>
<dbReference type="PANTHER" id="PTHR30619">
    <property type="entry name" value="DNA INTERNALIZATION/COMPETENCE PROTEIN COMEC/REC2"/>
    <property type="match status" value="1"/>
</dbReference>
<evidence type="ECO:0000313" key="8">
    <source>
        <dbReference type="EMBL" id="EFH09145.1"/>
    </source>
</evidence>
<dbReference type="EMBL" id="ADVL01000944">
    <property type="protein sequence ID" value="EFH09145.1"/>
    <property type="molecule type" value="Genomic_DNA"/>
</dbReference>
<dbReference type="InterPro" id="IPR052159">
    <property type="entry name" value="Competence_DNA_uptake"/>
</dbReference>
<feature type="transmembrane region" description="Helical" evidence="6">
    <location>
        <begin position="111"/>
        <end position="128"/>
    </location>
</feature>
<evidence type="ECO:0000256" key="6">
    <source>
        <dbReference type="SAM" id="Phobius"/>
    </source>
</evidence>
<keyword evidence="3 6" id="KW-0812">Transmembrane</keyword>
<keyword evidence="4 6" id="KW-1133">Transmembrane helix</keyword>
<feature type="non-terminal residue" evidence="8">
    <location>
        <position position="224"/>
    </location>
</feature>
<gene>
    <name evidence="8" type="ORF">HMPREF0731_4636</name>
</gene>
<evidence type="ECO:0000256" key="3">
    <source>
        <dbReference type="ARBA" id="ARBA00022692"/>
    </source>
</evidence>
<sequence length="224" mass="24093">RRAAAARHPLLPALLWPVGLLLASLLAGLATLPYGLHHFGRLQLYGLAANMVAVPLTSFLVMPAGLAAMLAWPLGLEQWPLWLMGWGVEGVLWVARSVAAWPGAALPARPMPGWGLGLLSLGLLWLCLWRQGWRWWGVPLIAAGLFSALAVRPPDILVSADARLIAFRTEAGVALQRLPGGTAFLRDNWLRSWGEEAGSALAIDRPGLPGLSCEPTACRFQPDP</sequence>
<feature type="transmembrane region" description="Helical" evidence="6">
    <location>
        <begin position="51"/>
        <end position="72"/>
    </location>
</feature>
<dbReference type="RefSeq" id="WP_007006580.1">
    <property type="nucleotide sequence ID" value="NZ_GG771188.1"/>
</dbReference>
<dbReference type="Pfam" id="PF03772">
    <property type="entry name" value="Competence"/>
    <property type="match status" value="1"/>
</dbReference>
<evidence type="ECO:0000256" key="5">
    <source>
        <dbReference type="ARBA" id="ARBA00023136"/>
    </source>
</evidence>
<keyword evidence="5 6" id="KW-0472">Membrane</keyword>
<evidence type="ECO:0000259" key="7">
    <source>
        <dbReference type="Pfam" id="PF03772"/>
    </source>
</evidence>
<dbReference type="PANTHER" id="PTHR30619:SF1">
    <property type="entry name" value="RECOMBINATION PROTEIN 2"/>
    <property type="match status" value="1"/>
</dbReference>
<organism evidence="8 9">
    <name type="scientific">Pseudoroseomonas cervicalis ATCC 49957</name>
    <dbReference type="NCBI Taxonomy" id="525371"/>
    <lineage>
        <taxon>Bacteria</taxon>
        <taxon>Pseudomonadati</taxon>
        <taxon>Pseudomonadota</taxon>
        <taxon>Alphaproteobacteria</taxon>
        <taxon>Acetobacterales</taxon>
        <taxon>Roseomonadaceae</taxon>
        <taxon>Roseomonas</taxon>
    </lineage>
</organism>
<keyword evidence="9" id="KW-1185">Reference proteome</keyword>
<name>D5RU74_9PROT</name>
<feature type="domain" description="ComEC/Rec2-related protein" evidence="7">
    <location>
        <begin position="13"/>
        <end position="131"/>
    </location>
</feature>
<evidence type="ECO:0000313" key="9">
    <source>
        <dbReference type="Proteomes" id="UP000005324"/>
    </source>
</evidence>
<dbReference type="HOGENOM" id="CLU_1237383_0_0_5"/>
<dbReference type="GO" id="GO:0005886">
    <property type="term" value="C:plasma membrane"/>
    <property type="evidence" value="ECO:0007669"/>
    <property type="project" value="UniProtKB-SubCell"/>
</dbReference>
<reference evidence="8 9" key="1">
    <citation type="submission" date="2010-04" db="EMBL/GenBank/DDBJ databases">
        <authorList>
            <person name="Qin X."/>
            <person name="Bachman B."/>
            <person name="Battles P."/>
            <person name="Bell A."/>
            <person name="Bess C."/>
            <person name="Bickham C."/>
            <person name="Chaboub L."/>
            <person name="Chen D."/>
            <person name="Coyle M."/>
            <person name="Deiros D.R."/>
            <person name="Dinh H."/>
            <person name="Forbes L."/>
            <person name="Fowler G."/>
            <person name="Francisco L."/>
            <person name="Fu Q."/>
            <person name="Gubbala S."/>
            <person name="Hale W."/>
            <person name="Han Y."/>
            <person name="Hemphill L."/>
            <person name="Highlander S.K."/>
            <person name="Hirani K."/>
            <person name="Hogues M."/>
            <person name="Jackson L."/>
            <person name="Jakkamsetti A."/>
            <person name="Javaid M."/>
            <person name="Jiang H."/>
            <person name="Korchina V."/>
            <person name="Kovar C."/>
            <person name="Lara F."/>
            <person name="Lee S."/>
            <person name="Mata R."/>
            <person name="Mathew T."/>
            <person name="Moen C."/>
            <person name="Morales K."/>
            <person name="Munidasa M."/>
            <person name="Nazareth L."/>
            <person name="Ngo R."/>
            <person name="Nguyen L."/>
            <person name="Okwuonu G."/>
            <person name="Ongeri F."/>
            <person name="Patil S."/>
            <person name="Petrosino J."/>
            <person name="Pham C."/>
            <person name="Pham P."/>
            <person name="Pu L.-L."/>
            <person name="Puazo M."/>
            <person name="Raj R."/>
            <person name="Reid J."/>
            <person name="Rouhana J."/>
            <person name="Saada N."/>
            <person name="Shang Y."/>
            <person name="Simmons D."/>
            <person name="Thornton R."/>
            <person name="Warren J."/>
            <person name="Weissenberger G."/>
            <person name="Zhang J."/>
            <person name="Zhang L."/>
            <person name="Zhou C."/>
            <person name="Zhu D."/>
            <person name="Muzny D."/>
            <person name="Worley K."/>
            <person name="Gibbs R."/>
        </authorList>
    </citation>
    <scope>NUCLEOTIDE SEQUENCE [LARGE SCALE GENOMIC DNA]</scope>
    <source>
        <strain evidence="8 9">ATCC 49957</strain>
    </source>
</reference>
<proteinExistence type="predicted"/>
<dbReference type="AlphaFoldDB" id="D5RU74"/>
<protein>
    <recommendedName>
        <fullName evidence="7">ComEC/Rec2-related protein domain-containing protein</fullName>
    </recommendedName>
</protein>
<feature type="transmembrane region" description="Helical" evidence="6">
    <location>
        <begin position="135"/>
        <end position="151"/>
    </location>
</feature>
<accession>D5RU74</accession>
<dbReference type="InterPro" id="IPR004477">
    <property type="entry name" value="ComEC_N"/>
</dbReference>
<evidence type="ECO:0000256" key="1">
    <source>
        <dbReference type="ARBA" id="ARBA00004651"/>
    </source>
</evidence>
<dbReference type="Proteomes" id="UP000005324">
    <property type="component" value="Unassembled WGS sequence"/>
</dbReference>
<comment type="subcellular location">
    <subcellularLocation>
        <location evidence="1">Cell membrane</location>
        <topology evidence="1">Multi-pass membrane protein</topology>
    </subcellularLocation>
</comment>